<dbReference type="Pfam" id="PF18759">
    <property type="entry name" value="Plavaka"/>
    <property type="match status" value="1"/>
</dbReference>
<comment type="caution">
    <text evidence="2">The sequence shown here is derived from an EMBL/GenBank/DDBJ whole genome shotgun (WGS) entry which is preliminary data.</text>
</comment>
<protein>
    <submittedName>
        <fullName evidence="2">Uncharacterized protein</fullName>
    </submittedName>
</protein>
<reference evidence="2 3" key="1">
    <citation type="submission" date="2022-09" db="EMBL/GenBank/DDBJ databases">
        <authorList>
            <person name="Palmer J.M."/>
        </authorList>
    </citation>
    <scope>NUCLEOTIDE SEQUENCE [LARGE SCALE GENOMIC DNA]</scope>
    <source>
        <strain evidence="2 3">DSM 7382</strain>
    </source>
</reference>
<sequence length="1092" mass="122860">MPYLPLPKRTQKSHPTHPFSPQTPHLARTSSPTRLPISCPISSYLSAYLTPTSQKTYLHLPYLIRITIFTISLPPPDTAPKSLTSDFRSGAAAASRPFTLGIRPLSSRVDNGLLGLKGVRQDRRFGSQDFTPPKPSTHLLISHASTSTIIQLHTSTMSSLQKNIPAETPPRVLSPEDVHNDLFPEVEFSPVEDADTLCGPGKREFHPTMTGQPCNRDGIHLPPNIPPPPLSQRAKNDWTPYRSRLEFETANFLFKTTQISKGNTDTLLMLWSTSLLEADRPPPFANTDDLHNVIDATTLGDAPWLSFAVNYNGTVPPQNPPPWMTADYEVFYRDPHVIIQNLFANPDFDGEMDYVPYREFNIGGDRRYKDFMSANWAWRHADIIIGDDPALIGSLLIPIILGSDKTTVSVATGNNEYYPLYLSIGNVYNNVRRAHRNALVLIGFLSIPKTEKKYKDNVQWRKFRRQLFHSSLSAILEPLRPWMTTPYVMRCPDGHFRRAIYDLAVYIADYPEQVLCSGIVQGWCPKCDAPHDDLDRPSLRRTRIRMTALKEELDLGTLWDDYGIVGDVIPFTQDFPRADIHEMISGDLLHQIIKGAFKDHLVTWVGEYLVIEHGEAKGAELLDQIDRRIAASPSFPGLRRFPQGRGFKQWTGDDSKALMKVYLPAISGIVPSSMVQAIAAFMEFCYIMRRDVIDEQDLEAAKAALTRFEHYRVIFQIAGVRPTGFSLPRMHSLQHYLQFVRDFGAPNGLCSSITEAKHIKAVKEPWRRSSRFEALGQMLLTNQRLDKLSASHADFTACEMLDGTCLSAAIKTLVDDSDDDPDDDFDDSDDDAVGPPTPGKELQPINDTFAAMNDQGPTAGPQALSSVVLASCSVRSIPKDIDRIAAHYGLRLLPSYTARFLHEQLHLDVDDIGRVPDEQLPLVSQCRARVFPSAITTFYAPSDPSGIGGMHHERTRATPLWRRRYPRYDCVFVSTGPGRGMRGMHIARVRLFFSFTYAEILYPCAFVEWFVAIDDNPDSMTGMWIVEPELDNGGERVVSVIHIDTIVRSAHLLPVFDTTMIPSDFHFSDSLDAFMSYYVNKYVDHHAFEIAL</sequence>
<organism evidence="2 3">
    <name type="scientific">Cerrena zonata</name>
    <dbReference type="NCBI Taxonomy" id="2478898"/>
    <lineage>
        <taxon>Eukaryota</taxon>
        <taxon>Fungi</taxon>
        <taxon>Dikarya</taxon>
        <taxon>Basidiomycota</taxon>
        <taxon>Agaricomycotina</taxon>
        <taxon>Agaricomycetes</taxon>
        <taxon>Polyporales</taxon>
        <taxon>Cerrenaceae</taxon>
        <taxon>Cerrena</taxon>
    </lineage>
</organism>
<dbReference type="AlphaFoldDB" id="A0AAW0FHZ9"/>
<evidence type="ECO:0000313" key="2">
    <source>
        <dbReference type="EMBL" id="KAK7677769.1"/>
    </source>
</evidence>
<dbReference type="Proteomes" id="UP001385951">
    <property type="component" value="Unassembled WGS sequence"/>
</dbReference>
<accession>A0AAW0FHZ9</accession>
<keyword evidence="3" id="KW-1185">Reference proteome</keyword>
<dbReference type="InterPro" id="IPR041078">
    <property type="entry name" value="Plavaka"/>
</dbReference>
<gene>
    <name evidence="2" type="ORF">QCA50_019321</name>
</gene>
<proteinExistence type="predicted"/>
<dbReference type="EMBL" id="JASBNA010000083">
    <property type="protein sequence ID" value="KAK7677769.1"/>
    <property type="molecule type" value="Genomic_DNA"/>
</dbReference>
<feature type="compositionally biased region" description="Acidic residues" evidence="1">
    <location>
        <begin position="817"/>
        <end position="832"/>
    </location>
</feature>
<feature type="region of interest" description="Disordered" evidence="1">
    <location>
        <begin position="817"/>
        <end position="844"/>
    </location>
</feature>
<feature type="region of interest" description="Disordered" evidence="1">
    <location>
        <begin position="1"/>
        <end position="32"/>
    </location>
</feature>
<feature type="compositionally biased region" description="Polar residues" evidence="1">
    <location>
        <begin position="19"/>
        <end position="32"/>
    </location>
</feature>
<name>A0AAW0FHZ9_9APHY</name>
<evidence type="ECO:0000313" key="3">
    <source>
        <dbReference type="Proteomes" id="UP001385951"/>
    </source>
</evidence>
<evidence type="ECO:0000256" key="1">
    <source>
        <dbReference type="SAM" id="MobiDB-lite"/>
    </source>
</evidence>